<evidence type="ECO:0000313" key="2">
    <source>
        <dbReference type="Proteomes" id="UP000252107"/>
    </source>
</evidence>
<keyword evidence="2" id="KW-1185">Reference proteome</keyword>
<dbReference type="AlphaFoldDB" id="A0A367RQS4"/>
<proteinExistence type="predicted"/>
<protein>
    <submittedName>
        <fullName evidence="1">Uncharacterized protein</fullName>
    </submittedName>
</protein>
<dbReference type="EMBL" id="LXQD01000098">
    <property type="protein sequence ID" value="RCJ38389.1"/>
    <property type="molecule type" value="Genomic_DNA"/>
</dbReference>
<sequence length="97" mass="10614">MISHLVISTDAINRVCTVVISLVVIGKQQLTLIGDARNARSRSVSRHLLHLGKPQDPQGVTLASSRFAALTAVPLWGNHQDRTPQWLPLGEDSLTLR</sequence>
<comment type="caution">
    <text evidence="1">The sequence shown here is derived from an EMBL/GenBank/DDBJ whole genome shotgun (WGS) entry which is preliminary data.</text>
</comment>
<dbReference type="Proteomes" id="UP000252107">
    <property type="component" value="Unassembled WGS sequence"/>
</dbReference>
<gene>
    <name evidence="1" type="ORF">A6770_13670</name>
</gene>
<evidence type="ECO:0000313" key="1">
    <source>
        <dbReference type="EMBL" id="RCJ38389.1"/>
    </source>
</evidence>
<organism evidence="1 2">
    <name type="scientific">Nostoc minutum NIES-26</name>
    <dbReference type="NCBI Taxonomy" id="1844469"/>
    <lineage>
        <taxon>Bacteria</taxon>
        <taxon>Bacillati</taxon>
        <taxon>Cyanobacteriota</taxon>
        <taxon>Cyanophyceae</taxon>
        <taxon>Nostocales</taxon>
        <taxon>Nostocaceae</taxon>
        <taxon>Nostoc</taxon>
    </lineage>
</organism>
<name>A0A367RQS4_9NOSO</name>
<reference evidence="1" key="1">
    <citation type="submission" date="2016-04" db="EMBL/GenBank/DDBJ databases">
        <authorList>
            <person name="Tabuchi Yagui T.R."/>
        </authorList>
    </citation>
    <scope>NUCLEOTIDE SEQUENCE [LARGE SCALE GENOMIC DNA]</scope>
    <source>
        <strain evidence="1">NIES-26</strain>
    </source>
</reference>
<accession>A0A367RQS4</accession>